<evidence type="ECO:0000313" key="1">
    <source>
        <dbReference type="EnsemblMetazoa" id="CJA35047.1"/>
    </source>
</evidence>
<name>A0A8R1EHJ0_CAEJA</name>
<evidence type="ECO:0000313" key="2">
    <source>
        <dbReference type="Proteomes" id="UP000005237"/>
    </source>
</evidence>
<keyword evidence="2" id="KW-1185">Reference proteome</keyword>
<dbReference type="Proteomes" id="UP000005237">
    <property type="component" value="Unassembled WGS sequence"/>
</dbReference>
<proteinExistence type="predicted"/>
<dbReference type="EnsemblMetazoa" id="CJA35047.1">
    <property type="protein sequence ID" value="CJA35047.1"/>
    <property type="gene ID" value="WBGene00210894"/>
</dbReference>
<dbReference type="AlphaFoldDB" id="A0A8R1EHJ0"/>
<reference evidence="1" key="2">
    <citation type="submission" date="2022-06" db="UniProtKB">
        <authorList>
            <consortium name="EnsemblMetazoa"/>
        </authorList>
    </citation>
    <scope>IDENTIFICATION</scope>
    <source>
        <strain evidence="1">DF5081</strain>
    </source>
</reference>
<organism evidence="1 2">
    <name type="scientific">Caenorhabditis japonica</name>
    <dbReference type="NCBI Taxonomy" id="281687"/>
    <lineage>
        <taxon>Eukaryota</taxon>
        <taxon>Metazoa</taxon>
        <taxon>Ecdysozoa</taxon>
        <taxon>Nematoda</taxon>
        <taxon>Chromadorea</taxon>
        <taxon>Rhabditida</taxon>
        <taxon>Rhabditina</taxon>
        <taxon>Rhabditomorpha</taxon>
        <taxon>Rhabditoidea</taxon>
        <taxon>Rhabditidae</taxon>
        <taxon>Peloderinae</taxon>
        <taxon>Caenorhabditis</taxon>
    </lineage>
</organism>
<sequence length="89" mass="10108">MERIEQLNLNLNLQNILEDVDIDPEETESEVEDEDVEDVKNVHVTETPGIRQYAGDEEEAADDTESDFDDEIVDFAEATGGKYSNKLLF</sequence>
<protein>
    <submittedName>
        <fullName evidence="1">Uncharacterized protein</fullName>
    </submittedName>
</protein>
<accession>A0A8R1EHJ0</accession>
<reference evidence="2" key="1">
    <citation type="submission" date="2010-08" db="EMBL/GenBank/DDBJ databases">
        <authorList>
            <consortium name="Caenorhabditis japonica Sequencing Consortium"/>
            <person name="Wilson R.K."/>
        </authorList>
    </citation>
    <scope>NUCLEOTIDE SEQUENCE [LARGE SCALE GENOMIC DNA]</scope>
    <source>
        <strain evidence="2">DF5081</strain>
    </source>
</reference>